<dbReference type="Gramene" id="Pp3c11_8730V3.1">
    <property type="protein sequence ID" value="PAC:32956530.CDS.1"/>
    <property type="gene ID" value="Pp3c11_8730"/>
</dbReference>
<dbReference type="Proteomes" id="UP000006727">
    <property type="component" value="Chromosome 11"/>
</dbReference>
<name>A0A2K1JTZ2_PHYPA</name>
<protein>
    <submittedName>
        <fullName evidence="1 2">Uncharacterized protein</fullName>
    </submittedName>
</protein>
<dbReference type="Gramene" id="Pp3c11_8730V3.2">
    <property type="protein sequence ID" value="PAC:32956531.CDS.1"/>
    <property type="gene ID" value="Pp3c11_8730"/>
</dbReference>
<dbReference type="AlphaFoldDB" id="A0A2K1JTZ2"/>
<accession>A0A2K1JTZ2</accession>
<proteinExistence type="predicted"/>
<evidence type="ECO:0000313" key="3">
    <source>
        <dbReference type="Proteomes" id="UP000006727"/>
    </source>
</evidence>
<reference evidence="1 3" key="2">
    <citation type="journal article" date="2018" name="Plant J.">
        <title>The Physcomitrella patens chromosome-scale assembly reveals moss genome structure and evolution.</title>
        <authorList>
            <person name="Lang D."/>
            <person name="Ullrich K.K."/>
            <person name="Murat F."/>
            <person name="Fuchs J."/>
            <person name="Jenkins J."/>
            <person name="Haas F.B."/>
            <person name="Piednoel M."/>
            <person name="Gundlach H."/>
            <person name="Van Bel M."/>
            <person name="Meyberg R."/>
            <person name="Vives C."/>
            <person name="Morata J."/>
            <person name="Symeonidi A."/>
            <person name="Hiss M."/>
            <person name="Muchero W."/>
            <person name="Kamisugi Y."/>
            <person name="Saleh O."/>
            <person name="Blanc G."/>
            <person name="Decker E.L."/>
            <person name="van Gessel N."/>
            <person name="Grimwood J."/>
            <person name="Hayes R.D."/>
            <person name="Graham S.W."/>
            <person name="Gunter L.E."/>
            <person name="McDaniel S.F."/>
            <person name="Hoernstein S.N.W."/>
            <person name="Larsson A."/>
            <person name="Li F.W."/>
            <person name="Perroud P.F."/>
            <person name="Phillips J."/>
            <person name="Ranjan P."/>
            <person name="Rokshar D.S."/>
            <person name="Rothfels C.J."/>
            <person name="Schneider L."/>
            <person name="Shu S."/>
            <person name="Stevenson D.W."/>
            <person name="Thummler F."/>
            <person name="Tillich M."/>
            <person name="Villarreal Aguilar J.C."/>
            <person name="Widiez T."/>
            <person name="Wong G.K."/>
            <person name="Wymore A."/>
            <person name="Zhang Y."/>
            <person name="Zimmer A.D."/>
            <person name="Quatrano R.S."/>
            <person name="Mayer K.F.X."/>
            <person name="Goodstein D."/>
            <person name="Casacuberta J.M."/>
            <person name="Vandepoele K."/>
            <person name="Reski R."/>
            <person name="Cuming A.C."/>
            <person name="Tuskan G.A."/>
            <person name="Maumus F."/>
            <person name="Salse J."/>
            <person name="Schmutz J."/>
            <person name="Rensing S.A."/>
        </authorList>
    </citation>
    <scope>NUCLEOTIDE SEQUENCE [LARGE SCALE GENOMIC DNA]</scope>
    <source>
        <strain evidence="2 3">cv. Gransden 2004</strain>
    </source>
</reference>
<keyword evidence="3" id="KW-1185">Reference proteome</keyword>
<reference evidence="2" key="3">
    <citation type="submission" date="2020-12" db="UniProtKB">
        <authorList>
            <consortium name="EnsemblPlants"/>
        </authorList>
    </citation>
    <scope>IDENTIFICATION</scope>
</reference>
<dbReference type="InParanoid" id="A0A2K1JTZ2"/>
<gene>
    <name evidence="1" type="ORF">PHYPA_014771</name>
</gene>
<evidence type="ECO:0000313" key="1">
    <source>
        <dbReference type="EMBL" id="PNR45001.1"/>
    </source>
</evidence>
<organism evidence="1">
    <name type="scientific">Physcomitrium patens</name>
    <name type="common">Spreading-leaved earth moss</name>
    <name type="synonym">Physcomitrella patens</name>
    <dbReference type="NCBI Taxonomy" id="3218"/>
    <lineage>
        <taxon>Eukaryota</taxon>
        <taxon>Viridiplantae</taxon>
        <taxon>Streptophyta</taxon>
        <taxon>Embryophyta</taxon>
        <taxon>Bryophyta</taxon>
        <taxon>Bryophytina</taxon>
        <taxon>Bryopsida</taxon>
        <taxon>Funariidae</taxon>
        <taxon>Funariales</taxon>
        <taxon>Funariaceae</taxon>
        <taxon>Physcomitrium</taxon>
    </lineage>
</organism>
<dbReference type="EnsemblPlants" id="Pp3c11_8730V3.2">
    <property type="protein sequence ID" value="PAC:32956531.CDS.1"/>
    <property type="gene ID" value="Pp3c11_8730"/>
</dbReference>
<sequence length="53" mass="5752">MAMVRSYQCVTSRKPFPSLHPARYLCVAASLEAWVETGGQLCDVTVVANSCCT</sequence>
<reference evidence="1 3" key="1">
    <citation type="journal article" date="2008" name="Science">
        <title>The Physcomitrella genome reveals evolutionary insights into the conquest of land by plants.</title>
        <authorList>
            <person name="Rensing S."/>
            <person name="Lang D."/>
            <person name="Zimmer A."/>
            <person name="Terry A."/>
            <person name="Salamov A."/>
            <person name="Shapiro H."/>
            <person name="Nishiyama T."/>
            <person name="Perroud P.-F."/>
            <person name="Lindquist E."/>
            <person name="Kamisugi Y."/>
            <person name="Tanahashi T."/>
            <person name="Sakakibara K."/>
            <person name="Fujita T."/>
            <person name="Oishi K."/>
            <person name="Shin-I T."/>
            <person name="Kuroki Y."/>
            <person name="Toyoda A."/>
            <person name="Suzuki Y."/>
            <person name="Hashimoto A."/>
            <person name="Yamaguchi K."/>
            <person name="Sugano A."/>
            <person name="Kohara Y."/>
            <person name="Fujiyama A."/>
            <person name="Anterola A."/>
            <person name="Aoki S."/>
            <person name="Ashton N."/>
            <person name="Barbazuk W.B."/>
            <person name="Barker E."/>
            <person name="Bennetzen J."/>
            <person name="Bezanilla M."/>
            <person name="Blankenship R."/>
            <person name="Cho S.H."/>
            <person name="Dutcher S."/>
            <person name="Estelle M."/>
            <person name="Fawcett J.A."/>
            <person name="Gundlach H."/>
            <person name="Hanada K."/>
            <person name="Heyl A."/>
            <person name="Hicks K.A."/>
            <person name="Hugh J."/>
            <person name="Lohr M."/>
            <person name="Mayer K."/>
            <person name="Melkozernov A."/>
            <person name="Murata T."/>
            <person name="Nelson D."/>
            <person name="Pils B."/>
            <person name="Prigge M."/>
            <person name="Reiss B."/>
            <person name="Renner T."/>
            <person name="Rombauts S."/>
            <person name="Rushton P."/>
            <person name="Sanderfoot A."/>
            <person name="Schween G."/>
            <person name="Shiu S.-H."/>
            <person name="Stueber K."/>
            <person name="Theodoulou F.L."/>
            <person name="Tu H."/>
            <person name="Van de Peer Y."/>
            <person name="Verrier P.J."/>
            <person name="Waters E."/>
            <person name="Wood A."/>
            <person name="Yang L."/>
            <person name="Cove D."/>
            <person name="Cuming A."/>
            <person name="Hasebe M."/>
            <person name="Lucas S."/>
            <person name="Mishler D.B."/>
            <person name="Reski R."/>
            <person name="Grigoriev I."/>
            <person name="Quatrano R.S."/>
            <person name="Boore J.L."/>
        </authorList>
    </citation>
    <scope>NUCLEOTIDE SEQUENCE [LARGE SCALE GENOMIC DNA]</scope>
    <source>
        <strain evidence="2 3">cv. Gransden 2004</strain>
    </source>
</reference>
<dbReference type="EMBL" id="ABEU02000011">
    <property type="protein sequence ID" value="PNR45001.1"/>
    <property type="molecule type" value="Genomic_DNA"/>
</dbReference>
<dbReference type="EnsemblPlants" id="Pp3c11_8730V3.1">
    <property type="protein sequence ID" value="PAC:32956530.CDS.1"/>
    <property type="gene ID" value="Pp3c11_8730"/>
</dbReference>
<evidence type="ECO:0000313" key="2">
    <source>
        <dbReference type="EnsemblPlants" id="PAC:32956530.CDS.1"/>
    </source>
</evidence>